<gene>
    <name evidence="2" type="ORF">N7449_007079</name>
</gene>
<reference evidence="2" key="1">
    <citation type="submission" date="2022-11" db="EMBL/GenBank/DDBJ databases">
        <authorList>
            <person name="Petersen C."/>
        </authorList>
    </citation>
    <scope>NUCLEOTIDE SEQUENCE</scope>
    <source>
        <strain evidence="2">IBT 20477</strain>
    </source>
</reference>
<dbReference type="EMBL" id="JAPQKQ010000005">
    <property type="protein sequence ID" value="KAJ5196600.1"/>
    <property type="molecule type" value="Genomic_DNA"/>
</dbReference>
<accession>A0A9W9MBR2</accession>
<evidence type="ECO:0000256" key="1">
    <source>
        <dbReference type="SAM" id="MobiDB-lite"/>
    </source>
</evidence>
<feature type="region of interest" description="Disordered" evidence="1">
    <location>
        <begin position="1"/>
        <end position="21"/>
    </location>
</feature>
<evidence type="ECO:0000313" key="2">
    <source>
        <dbReference type="EMBL" id="KAJ5196600.1"/>
    </source>
</evidence>
<reference evidence="2" key="2">
    <citation type="journal article" date="2023" name="IMA Fungus">
        <title>Comparative genomic study of the Penicillium genus elucidates a diverse pangenome and 15 lateral gene transfer events.</title>
        <authorList>
            <person name="Petersen C."/>
            <person name="Sorensen T."/>
            <person name="Nielsen M.R."/>
            <person name="Sondergaard T.E."/>
            <person name="Sorensen J.L."/>
            <person name="Fitzpatrick D.A."/>
            <person name="Frisvad J.C."/>
            <person name="Nielsen K.L."/>
        </authorList>
    </citation>
    <scope>NUCLEOTIDE SEQUENCE</scope>
    <source>
        <strain evidence="2">IBT 20477</strain>
    </source>
</reference>
<feature type="compositionally biased region" description="Basic and acidic residues" evidence="1">
    <location>
        <begin position="1"/>
        <end position="20"/>
    </location>
</feature>
<comment type="caution">
    <text evidence="2">The sequence shown here is derived from an EMBL/GenBank/DDBJ whole genome shotgun (WGS) entry which is preliminary data.</text>
</comment>
<proteinExistence type="predicted"/>
<organism evidence="2 3">
    <name type="scientific">Penicillium cf. viridicatum</name>
    <dbReference type="NCBI Taxonomy" id="2972119"/>
    <lineage>
        <taxon>Eukaryota</taxon>
        <taxon>Fungi</taxon>
        <taxon>Dikarya</taxon>
        <taxon>Ascomycota</taxon>
        <taxon>Pezizomycotina</taxon>
        <taxon>Eurotiomycetes</taxon>
        <taxon>Eurotiomycetidae</taxon>
        <taxon>Eurotiales</taxon>
        <taxon>Aspergillaceae</taxon>
        <taxon>Penicillium</taxon>
    </lineage>
</organism>
<dbReference type="AlphaFoldDB" id="A0A9W9MBR2"/>
<keyword evidence="3" id="KW-1185">Reference proteome</keyword>
<sequence>MEKDGLHGTRGRPDGAKSERFQTILEEDHDMNAMRPLLEWEHTAKNNLRPLFNVFRAVAHPWKSYIGRSFRIDK</sequence>
<evidence type="ECO:0000313" key="3">
    <source>
        <dbReference type="Proteomes" id="UP001150942"/>
    </source>
</evidence>
<name>A0A9W9MBR2_9EURO</name>
<protein>
    <submittedName>
        <fullName evidence="2">Mg2+ transporter protein CorA-like/Zinc transport protein ZntB</fullName>
    </submittedName>
</protein>
<dbReference type="OrthoDB" id="10562590at2759"/>
<dbReference type="Proteomes" id="UP001150942">
    <property type="component" value="Unassembled WGS sequence"/>
</dbReference>